<proteinExistence type="predicted"/>
<evidence type="ECO:0000313" key="2">
    <source>
        <dbReference type="EMBL" id="CAI2384735.1"/>
    </source>
</evidence>
<gene>
    <name evidence="2" type="ORF">ECRASSUSDP1_LOCUS26270</name>
</gene>
<dbReference type="AlphaFoldDB" id="A0AAD1Y4S1"/>
<accession>A0AAD1Y4S1</accession>
<feature type="region of interest" description="Disordered" evidence="1">
    <location>
        <begin position="290"/>
        <end position="376"/>
    </location>
</feature>
<evidence type="ECO:0000313" key="3">
    <source>
        <dbReference type="Proteomes" id="UP001295684"/>
    </source>
</evidence>
<evidence type="ECO:0000256" key="1">
    <source>
        <dbReference type="SAM" id="MobiDB-lite"/>
    </source>
</evidence>
<reference evidence="2" key="1">
    <citation type="submission" date="2023-07" db="EMBL/GenBank/DDBJ databases">
        <authorList>
            <consortium name="AG Swart"/>
            <person name="Singh M."/>
            <person name="Singh A."/>
            <person name="Seah K."/>
            <person name="Emmerich C."/>
        </authorList>
    </citation>
    <scope>NUCLEOTIDE SEQUENCE</scope>
    <source>
        <strain evidence="2">DP1</strain>
    </source>
</reference>
<protein>
    <submittedName>
        <fullName evidence="2">Uncharacterized protein</fullName>
    </submittedName>
</protein>
<dbReference type="EMBL" id="CAMPGE010027078">
    <property type="protein sequence ID" value="CAI2384735.1"/>
    <property type="molecule type" value="Genomic_DNA"/>
</dbReference>
<name>A0AAD1Y4S1_EUPCR</name>
<comment type="caution">
    <text evidence="2">The sequence shown here is derived from an EMBL/GenBank/DDBJ whole genome shotgun (WGS) entry which is preliminary data.</text>
</comment>
<organism evidence="2 3">
    <name type="scientific">Euplotes crassus</name>
    <dbReference type="NCBI Taxonomy" id="5936"/>
    <lineage>
        <taxon>Eukaryota</taxon>
        <taxon>Sar</taxon>
        <taxon>Alveolata</taxon>
        <taxon>Ciliophora</taxon>
        <taxon>Intramacronucleata</taxon>
        <taxon>Spirotrichea</taxon>
        <taxon>Hypotrichia</taxon>
        <taxon>Euplotida</taxon>
        <taxon>Euplotidae</taxon>
        <taxon>Moneuplotes</taxon>
    </lineage>
</organism>
<sequence length="725" mass="84543">MDALSSFFSCCNKREEVDFTKNCQNVEEIKVCKYPFMKEFDELDKALALVKMEDKSVLKCLLKEIDDESNKGYIDEQKMERIIQEVTIDTCTGKISKTSDNLVRFIELAYFECYDLNTSLLDSVKVKCLIILCCQDEDDKKIKALIDLIRKEKTINECSRINNKPSFVFHSQDKDTLAILGTIYSAAVIPFIDYSEDALKENKDFEKFRDYSITNEYIFLEFARDMAKNKIFVPKKRRVSKVKKEYNTKEFSRLLRDCCSLVFDTRVIRNKFYEFCMSHEELSMLEKSSKASLNEDKTPGNYSYDYGHNRNISKLRKGSDKSQSSFSGIIEENEPSSRNNNSKVKRDPYGEDSSEEANKKRNKGTIKLRPENSLEGAMKEYYSDKKNPHEGNMSEHGDSKAYNLELRDDRSDSVESSVSELNTKGKSNIFQEVYKANLIKVLRTYLEVLVEDGVYYCDPESCQIATINNNAEENDCNTSRNSKSSNFCYSFRYSANQSSKDYCPVMDDAESYLKRKIKEQVSMKDFSDFYHGTSITTGIINCYLRVLEVYHEYIRYIFEAKHPENNFDRIKFFETDLIEVFQNEENTGIISNELDEEFQDFYKNDFLVIPIAEYDTFMILIISLQKETPEINLYYLDIVDEEKFEEKIDELGEIILSLLKRAYTTVSMDFDHAKLEGKSLPVPHLSTLIQEVERIIFQYPNEEIQHSEFETRHKIIDILSAIKAL</sequence>
<keyword evidence="3" id="KW-1185">Reference proteome</keyword>
<dbReference type="Proteomes" id="UP001295684">
    <property type="component" value="Unassembled WGS sequence"/>
</dbReference>